<comment type="caution">
    <text evidence="1">The sequence shown here is derived from an EMBL/GenBank/DDBJ whole genome shotgun (WGS) entry which is preliminary data.</text>
</comment>
<protein>
    <recommendedName>
        <fullName evidence="3">Methyltransferase type 11</fullName>
    </recommendedName>
</protein>
<keyword evidence="2" id="KW-1185">Reference proteome</keyword>
<dbReference type="SUPFAM" id="SSF53335">
    <property type="entry name" value="S-adenosyl-L-methionine-dependent methyltransferases"/>
    <property type="match status" value="1"/>
</dbReference>
<reference evidence="1 2" key="1">
    <citation type="submission" date="2016-04" db="EMBL/GenBank/DDBJ databases">
        <authorList>
            <person name="Chen L."/>
            <person name="Zhuang W."/>
            <person name="Wang G."/>
        </authorList>
    </citation>
    <scope>NUCLEOTIDE SEQUENCE [LARGE SCALE GENOMIC DNA]</scope>
    <source>
        <strain evidence="2">GR20</strain>
    </source>
</reference>
<dbReference type="Gene3D" id="3.40.50.150">
    <property type="entry name" value="Vaccinia Virus protein VP39"/>
    <property type="match status" value="1"/>
</dbReference>
<dbReference type="RefSeq" id="WP_014219181.1">
    <property type="nucleotide sequence ID" value="NZ_LWBO01000017.1"/>
</dbReference>
<evidence type="ECO:0000313" key="1">
    <source>
        <dbReference type="EMBL" id="OQP46056.1"/>
    </source>
</evidence>
<dbReference type="EMBL" id="LWBO01000017">
    <property type="protein sequence ID" value="OQP46056.1"/>
    <property type="molecule type" value="Genomic_DNA"/>
</dbReference>
<evidence type="ECO:0000313" key="2">
    <source>
        <dbReference type="Proteomes" id="UP000192277"/>
    </source>
</evidence>
<dbReference type="Proteomes" id="UP000192277">
    <property type="component" value="Unassembled WGS sequence"/>
</dbReference>
<gene>
    <name evidence="1" type="ORF">A4D02_32215</name>
</gene>
<proteinExistence type="predicted"/>
<dbReference type="InterPro" id="IPR029063">
    <property type="entry name" value="SAM-dependent_MTases_sf"/>
</dbReference>
<name>A0ABX3NXP7_9BACT</name>
<evidence type="ECO:0008006" key="3">
    <source>
        <dbReference type="Google" id="ProtNLM"/>
    </source>
</evidence>
<sequence>MSKVNYLVRSILNFPSPKKCPYCNSQKVKSVDRKYVVTTLNECVNCELLFRHPTDSVSFNAKFYQKAYKQSDSITTDLPSKEQLESWKSNNFKDSIKDYSDKIDILTWLTNGPSKILDYGANWGYTSFQLKTAGFNVQSYEISQPRAEFGKELGLQILTDEKNITPGIDLFFSAHVIEHLPDIKQMFLLAQKLLTADGYFVAYCPNGSNAFKQANPFVFHKFWGQVHPNFLSGEFYSKAFKDVPYLIGSNASPAEAIKNWDKKSQTVLDLTGDELFVIAKIKNQRF</sequence>
<organism evidence="1 2">
    <name type="scientific">Niastella koreensis</name>
    <dbReference type="NCBI Taxonomy" id="354356"/>
    <lineage>
        <taxon>Bacteria</taxon>
        <taxon>Pseudomonadati</taxon>
        <taxon>Bacteroidota</taxon>
        <taxon>Chitinophagia</taxon>
        <taxon>Chitinophagales</taxon>
        <taxon>Chitinophagaceae</taxon>
        <taxon>Niastella</taxon>
    </lineage>
</organism>
<accession>A0ABX3NXP7</accession>